<evidence type="ECO:0000259" key="6">
    <source>
        <dbReference type="Pfam" id="PF04932"/>
    </source>
</evidence>
<evidence type="ECO:0000256" key="1">
    <source>
        <dbReference type="ARBA" id="ARBA00004141"/>
    </source>
</evidence>
<accession>A0A0G1U429</accession>
<dbReference type="PANTHER" id="PTHR37422:SF13">
    <property type="entry name" value="LIPOPOLYSACCHARIDE BIOSYNTHESIS PROTEIN PA4999-RELATED"/>
    <property type="match status" value="1"/>
</dbReference>
<feature type="transmembrane region" description="Helical" evidence="5">
    <location>
        <begin position="413"/>
        <end position="434"/>
    </location>
</feature>
<dbReference type="Pfam" id="PF04932">
    <property type="entry name" value="Wzy_C"/>
    <property type="match status" value="1"/>
</dbReference>
<evidence type="ECO:0000313" key="8">
    <source>
        <dbReference type="Proteomes" id="UP000033860"/>
    </source>
</evidence>
<feature type="transmembrane region" description="Helical" evidence="5">
    <location>
        <begin position="181"/>
        <end position="198"/>
    </location>
</feature>
<feature type="transmembrane region" description="Helical" evidence="5">
    <location>
        <begin position="7"/>
        <end position="25"/>
    </location>
</feature>
<dbReference type="AlphaFoldDB" id="A0A0G1U429"/>
<dbReference type="Proteomes" id="UP000033860">
    <property type="component" value="Unassembled WGS sequence"/>
</dbReference>
<comment type="subcellular location">
    <subcellularLocation>
        <location evidence="1">Membrane</location>
        <topology evidence="1">Multi-pass membrane protein</topology>
    </subcellularLocation>
</comment>
<evidence type="ECO:0000256" key="4">
    <source>
        <dbReference type="ARBA" id="ARBA00023136"/>
    </source>
</evidence>
<feature type="transmembrane region" description="Helical" evidence="5">
    <location>
        <begin position="304"/>
        <end position="325"/>
    </location>
</feature>
<proteinExistence type="predicted"/>
<feature type="domain" description="O-antigen ligase-related" evidence="6">
    <location>
        <begin position="224"/>
        <end position="397"/>
    </location>
</feature>
<comment type="caution">
    <text evidence="7">The sequence shown here is derived from an EMBL/GenBank/DDBJ whole genome shotgun (WGS) entry which is preliminary data.</text>
</comment>
<evidence type="ECO:0000256" key="5">
    <source>
        <dbReference type="SAM" id="Phobius"/>
    </source>
</evidence>
<gene>
    <name evidence="7" type="ORF">UX85_C0004G0004</name>
</gene>
<evidence type="ECO:0000313" key="7">
    <source>
        <dbReference type="EMBL" id="KKU61083.1"/>
    </source>
</evidence>
<feature type="transmembrane region" description="Helical" evidence="5">
    <location>
        <begin position="380"/>
        <end position="401"/>
    </location>
</feature>
<feature type="transmembrane region" description="Helical" evidence="5">
    <location>
        <begin position="37"/>
        <end position="57"/>
    </location>
</feature>
<protein>
    <recommendedName>
        <fullName evidence="6">O-antigen ligase-related domain-containing protein</fullName>
    </recommendedName>
</protein>
<dbReference type="InterPro" id="IPR051533">
    <property type="entry name" value="WaaL-like"/>
</dbReference>
<evidence type="ECO:0000256" key="2">
    <source>
        <dbReference type="ARBA" id="ARBA00022692"/>
    </source>
</evidence>
<evidence type="ECO:0000256" key="3">
    <source>
        <dbReference type="ARBA" id="ARBA00022989"/>
    </source>
</evidence>
<keyword evidence="2 5" id="KW-0812">Transmembrane</keyword>
<reference evidence="7 8" key="1">
    <citation type="journal article" date="2015" name="Nature">
        <title>rRNA introns, odd ribosomes, and small enigmatic genomes across a large radiation of phyla.</title>
        <authorList>
            <person name="Brown C.T."/>
            <person name="Hug L.A."/>
            <person name="Thomas B.C."/>
            <person name="Sharon I."/>
            <person name="Castelle C.J."/>
            <person name="Singh A."/>
            <person name="Wilkins M.J."/>
            <person name="Williams K.H."/>
            <person name="Banfield J.F."/>
        </authorList>
    </citation>
    <scope>NUCLEOTIDE SEQUENCE [LARGE SCALE GENOMIC DNA]</scope>
</reference>
<dbReference type="PANTHER" id="PTHR37422">
    <property type="entry name" value="TEICHURONIC ACID BIOSYNTHESIS PROTEIN TUAE"/>
    <property type="match status" value="1"/>
</dbReference>
<organism evidence="7 8">
    <name type="scientific">Candidatus Beckwithbacteria bacterium GW2011_GWB1_47_15</name>
    <dbReference type="NCBI Taxonomy" id="1618371"/>
    <lineage>
        <taxon>Bacteria</taxon>
        <taxon>Candidatus Beckwithiibacteriota</taxon>
    </lineage>
</organism>
<keyword evidence="3 5" id="KW-1133">Transmembrane helix</keyword>
<dbReference type="InterPro" id="IPR007016">
    <property type="entry name" value="O-antigen_ligase-rel_domated"/>
</dbReference>
<feature type="transmembrane region" description="Helical" evidence="5">
    <location>
        <begin position="69"/>
        <end position="87"/>
    </location>
</feature>
<name>A0A0G1U429_9BACT</name>
<sequence>MVWQYRLFYLILFLLPTNLARHFILPSSYVSGTLVDYLVPTVYLTDFLIFLLLGLWFSSSSRPKGRGPTAVFLALLLPSVIFSASFVPAAYKWLKFFELSLFSLWIRRHIDLKIHLPSIAKTLSLAVLFQSLLALTQWLNQSSIFGFWFLGEQPYTDATPGIDKITWFDGSLKVPPLGTTPHPNVLGGFLAVTLPLVIRQHLQGLSLKVNFLRTTYYGLLITAGVASLFLTFSLSAWLGFLLIGLPAATLLQTDSLKQKLRAKQLALIKDLPRFSFWQDRLSNPTPGVEEFFTPGVKSVAVKLVAFYAGVLLLFLVFAQNLSFLAPQSSFSRRSQLTQMALSMVKESPLTGVGLNNFTVIMDRYGLIPATTRFLQPVHNVYLLILAETGILGLAGFLYLIFSPFYRAIKSKNYSLPITLYGLLLFLGLFDHYPLTLQPGLLFLFLLSSLI</sequence>
<dbReference type="EMBL" id="LCNT01000004">
    <property type="protein sequence ID" value="KKU61083.1"/>
    <property type="molecule type" value="Genomic_DNA"/>
</dbReference>
<keyword evidence="4 5" id="KW-0472">Membrane</keyword>
<dbReference type="GO" id="GO:0016020">
    <property type="term" value="C:membrane"/>
    <property type="evidence" value="ECO:0007669"/>
    <property type="project" value="UniProtKB-SubCell"/>
</dbReference>
<feature type="transmembrane region" description="Helical" evidence="5">
    <location>
        <begin position="210"/>
        <end position="230"/>
    </location>
</feature>